<keyword evidence="6 8" id="KW-0547">Nucleotide-binding</keyword>
<evidence type="ECO:0000256" key="3">
    <source>
        <dbReference type="ARBA" id="ARBA00022603"/>
    </source>
</evidence>
<feature type="compositionally biased region" description="Polar residues" evidence="9">
    <location>
        <begin position="324"/>
        <end position="341"/>
    </location>
</feature>
<evidence type="ECO:0000256" key="9">
    <source>
        <dbReference type="SAM" id="MobiDB-lite"/>
    </source>
</evidence>
<dbReference type="GO" id="GO:0030488">
    <property type="term" value="P:tRNA methylation"/>
    <property type="evidence" value="ECO:0007669"/>
    <property type="project" value="TreeGrafter"/>
</dbReference>
<keyword evidence="3 11" id="KW-0489">Methyltransferase</keyword>
<protein>
    <submittedName>
        <fullName evidence="11">FtsJ-like methyltransferase-domain-containing protein</fullName>
    </submittedName>
</protein>
<comment type="caution">
    <text evidence="11">The sequence shown here is derived from an EMBL/GenBank/DDBJ whole genome shotgun (WGS) entry which is preliminary data.</text>
</comment>
<dbReference type="EMBL" id="JAODAN010000002">
    <property type="protein sequence ID" value="KAK1926110.1"/>
    <property type="molecule type" value="Genomic_DNA"/>
</dbReference>
<dbReference type="Pfam" id="PF01728">
    <property type="entry name" value="FtsJ"/>
    <property type="match status" value="1"/>
</dbReference>
<dbReference type="AlphaFoldDB" id="A0AAD9FTX5"/>
<dbReference type="GO" id="GO:0005524">
    <property type="term" value="F:ATP binding"/>
    <property type="evidence" value="ECO:0007669"/>
    <property type="project" value="UniProtKB-UniRule"/>
</dbReference>
<reference evidence="11" key="1">
    <citation type="submission" date="2023-02" db="EMBL/GenBank/DDBJ databases">
        <title>Identification and recombinant expression of a fungal hydrolase from Papiliotrema laurentii that hydrolyzes apple cutin and clears colloidal polyester polyurethane.</title>
        <authorList>
            <consortium name="DOE Joint Genome Institute"/>
            <person name="Roman V.A."/>
            <person name="Bojanowski C."/>
            <person name="Crable B.R."/>
            <person name="Wagner D.N."/>
            <person name="Hung C.S."/>
            <person name="Nadeau L.J."/>
            <person name="Schratz L."/>
            <person name="Haridas S."/>
            <person name="Pangilinan J."/>
            <person name="Lipzen A."/>
            <person name="Na H."/>
            <person name="Yan M."/>
            <person name="Ng V."/>
            <person name="Grigoriev I.V."/>
            <person name="Spatafora J.W."/>
            <person name="Barlow D."/>
            <person name="Biffinger J."/>
            <person name="Kelley-Loughnane N."/>
            <person name="Varaljay V.A."/>
            <person name="Crookes-Goodson W.J."/>
        </authorList>
    </citation>
    <scope>NUCLEOTIDE SEQUENCE</scope>
    <source>
        <strain evidence="11">5307AH</strain>
    </source>
</reference>
<dbReference type="InterPro" id="IPR000719">
    <property type="entry name" value="Prot_kinase_dom"/>
</dbReference>
<feature type="binding site" evidence="8">
    <location>
        <position position="660"/>
    </location>
    <ligand>
        <name>ATP</name>
        <dbReference type="ChEBI" id="CHEBI:30616"/>
    </ligand>
</feature>
<dbReference type="Gene3D" id="1.10.510.10">
    <property type="entry name" value="Transferase(Phosphotransferase) domain 1"/>
    <property type="match status" value="1"/>
</dbReference>
<keyword evidence="1" id="KW-0963">Cytoplasm</keyword>
<evidence type="ECO:0000313" key="12">
    <source>
        <dbReference type="Proteomes" id="UP001182556"/>
    </source>
</evidence>
<dbReference type="SMART" id="SM00220">
    <property type="entry name" value="S_TKc"/>
    <property type="match status" value="1"/>
</dbReference>
<dbReference type="InterPro" id="IPR017441">
    <property type="entry name" value="Protein_kinase_ATP_BS"/>
</dbReference>
<dbReference type="SUPFAM" id="SSF56112">
    <property type="entry name" value="Protein kinase-like (PK-like)"/>
    <property type="match status" value="1"/>
</dbReference>
<dbReference type="PROSITE" id="PS00108">
    <property type="entry name" value="PROTEIN_KINASE_ST"/>
    <property type="match status" value="1"/>
</dbReference>
<evidence type="ECO:0000256" key="7">
    <source>
        <dbReference type="ARBA" id="ARBA00022840"/>
    </source>
</evidence>
<dbReference type="PROSITE" id="PS00107">
    <property type="entry name" value="PROTEIN_KINASE_ATP"/>
    <property type="match status" value="1"/>
</dbReference>
<evidence type="ECO:0000256" key="6">
    <source>
        <dbReference type="ARBA" id="ARBA00022741"/>
    </source>
</evidence>
<feature type="region of interest" description="Disordered" evidence="9">
    <location>
        <begin position="299"/>
        <end position="445"/>
    </location>
</feature>
<feature type="compositionally biased region" description="Polar residues" evidence="9">
    <location>
        <begin position="544"/>
        <end position="562"/>
    </location>
</feature>
<dbReference type="InterPro" id="IPR011009">
    <property type="entry name" value="Kinase-like_dom_sf"/>
</dbReference>
<dbReference type="InterPro" id="IPR008271">
    <property type="entry name" value="Ser/Thr_kinase_AS"/>
</dbReference>
<dbReference type="InterPro" id="IPR002877">
    <property type="entry name" value="RNA_MeTrfase_FtsJ_dom"/>
</dbReference>
<dbReference type="Pfam" id="PF00069">
    <property type="entry name" value="Pkinase"/>
    <property type="match status" value="1"/>
</dbReference>
<keyword evidence="7 8" id="KW-0067">ATP-binding</keyword>
<proteinExistence type="inferred from homology"/>
<name>A0AAD9FTX5_PAPLA</name>
<evidence type="ECO:0000256" key="8">
    <source>
        <dbReference type="PROSITE-ProRule" id="PRU10141"/>
    </source>
</evidence>
<dbReference type="Gene3D" id="3.40.50.150">
    <property type="entry name" value="Vaccinia Virus protein VP39"/>
    <property type="match status" value="1"/>
</dbReference>
<evidence type="ECO:0000256" key="2">
    <source>
        <dbReference type="ARBA" id="ARBA00022552"/>
    </source>
</evidence>
<gene>
    <name evidence="11" type="ORF">DB88DRAFT_449790</name>
</gene>
<keyword evidence="5" id="KW-0949">S-adenosyl-L-methionine</keyword>
<dbReference type="GO" id="GO:0002181">
    <property type="term" value="P:cytoplasmic translation"/>
    <property type="evidence" value="ECO:0007669"/>
    <property type="project" value="TreeGrafter"/>
</dbReference>
<evidence type="ECO:0000256" key="4">
    <source>
        <dbReference type="ARBA" id="ARBA00022679"/>
    </source>
</evidence>
<evidence type="ECO:0000256" key="5">
    <source>
        <dbReference type="ARBA" id="ARBA00022691"/>
    </source>
</evidence>
<dbReference type="SUPFAM" id="SSF53335">
    <property type="entry name" value="S-adenosyl-L-methionine-dependent methyltransferases"/>
    <property type="match status" value="1"/>
</dbReference>
<evidence type="ECO:0000256" key="1">
    <source>
        <dbReference type="ARBA" id="ARBA00022490"/>
    </source>
</evidence>
<dbReference type="InterPro" id="IPR015507">
    <property type="entry name" value="rRNA-MeTfrase_E"/>
</dbReference>
<keyword evidence="4" id="KW-0808">Transferase</keyword>
<keyword evidence="12" id="KW-1185">Reference proteome</keyword>
<evidence type="ECO:0000259" key="10">
    <source>
        <dbReference type="PROSITE" id="PS50011"/>
    </source>
</evidence>
<dbReference type="Proteomes" id="UP001182556">
    <property type="component" value="Unassembled WGS sequence"/>
</dbReference>
<feature type="region of interest" description="Disordered" evidence="9">
    <location>
        <begin position="926"/>
        <end position="956"/>
    </location>
</feature>
<dbReference type="InterPro" id="IPR050082">
    <property type="entry name" value="RNA_methyltr_RlmE"/>
</dbReference>
<feature type="compositionally biased region" description="Polar residues" evidence="9">
    <location>
        <begin position="403"/>
        <end position="421"/>
    </location>
</feature>
<keyword evidence="2" id="KW-0698">rRNA processing</keyword>
<organism evidence="11 12">
    <name type="scientific">Papiliotrema laurentii</name>
    <name type="common">Cryptococcus laurentii</name>
    <dbReference type="NCBI Taxonomy" id="5418"/>
    <lineage>
        <taxon>Eukaryota</taxon>
        <taxon>Fungi</taxon>
        <taxon>Dikarya</taxon>
        <taxon>Basidiomycota</taxon>
        <taxon>Agaricomycotina</taxon>
        <taxon>Tremellomycetes</taxon>
        <taxon>Tremellales</taxon>
        <taxon>Rhynchogastremaceae</taxon>
        <taxon>Papiliotrema</taxon>
    </lineage>
</organism>
<dbReference type="GO" id="GO:0006364">
    <property type="term" value="P:rRNA processing"/>
    <property type="evidence" value="ECO:0007669"/>
    <property type="project" value="UniProtKB-KW"/>
</dbReference>
<feature type="domain" description="Protein kinase" evidence="10">
    <location>
        <begin position="626"/>
        <end position="925"/>
    </location>
</feature>
<dbReference type="GO" id="GO:0008175">
    <property type="term" value="F:tRNA methyltransferase activity"/>
    <property type="evidence" value="ECO:0007669"/>
    <property type="project" value="TreeGrafter"/>
</dbReference>
<sequence length="983" mass="106555">MPSSKSSVDNRDVYYRLGKSAGYRARSAYKLLHLDEEFGLFTNVKTAVDLCAAPGSWSQVLGQALKPGKEPGDAKVVSVDLQPMAPLPNITILQTDITLPSTIPLVLNALGGRKADLVVCDGAPDVTGVHDLDAYLHSQLLLAALTLSLTLLAPGATLIFKIFLSPMDPQAAMLRSQLQPFFPEREDRAPFAEFGEDTAEDKEDIPVPSKAQSSGPLGGGVWVRKPRSSRKGSGEAFIVCRNFDPSRLPLPITFSADALAELAKQTTGTLTLDSLAHLSAGVQTSPEWDKVKAYVGSGDLDAATSNPAPQIPRSPKSPKKTRQELTLSISTEGVSRQSSIRSIRELHPQPTPCDEPDEYFSPNGLETTTPGPSHFLTPGSSHNGQRKRVISLTVESSSRHASLDSISTPNSAYSPVSSTQERLWEKHTTPLPTPRRSGSPDGLLSTREWDVARSTPREDGAVSPALSSGSKTDMFFAASQSEALPTPPRPVGRAPSIGKGLPAGIRGHDRTVSLPTKIHIGAIETPTPPAPLIESKRRPFGLSQEVSSTGSRLQRVQNQSPIQVPPVSGGPTDSARRPTLHVRRESQQLPRELREVPVDAAILHPGDELVATPNDRRWPKEASPHWRLLEPLGQGAFSAVWSAEDSSSLGSAKPLVAAVKLTSRATCSTNSRTGIAFVREVSVLRHLSHPNIISFISSFSTSTHHCLVLERLSGGELFNLMSDEENRRRMIAKGPGNDDGEAFVRRLFGELCKGIGWLHEVGVVHRDIKLENILLTVNPFKLAPPTTGSIPIDSLPTPLVKLTDFGLSRFINPSSPMLQTRCGSESFAAPEIIMGKTYDGRETDAWAMGVVLFALVTGELPFDEPDEGRGEREERKRRMMRIAKGQYDWLDGLGSDAVRTVVGRLLQREPRKRLRVANLWQEEWMRGQGAPSPPRGVYGQDSRGDQSTDGTYGVGGLKGRGRRVLDGFLLDEEVEAEAQAEAV</sequence>
<dbReference type="PROSITE" id="PS50011">
    <property type="entry name" value="PROTEIN_KINASE_DOM"/>
    <property type="match status" value="1"/>
</dbReference>
<evidence type="ECO:0000313" key="11">
    <source>
        <dbReference type="EMBL" id="KAK1926110.1"/>
    </source>
</evidence>
<feature type="region of interest" description="Disordered" evidence="9">
    <location>
        <begin position="196"/>
        <end position="228"/>
    </location>
</feature>
<feature type="compositionally biased region" description="Basic and acidic residues" evidence="9">
    <location>
        <begin position="582"/>
        <end position="591"/>
    </location>
</feature>
<feature type="region of interest" description="Disordered" evidence="9">
    <location>
        <begin position="542"/>
        <end position="591"/>
    </location>
</feature>
<dbReference type="FunFam" id="3.40.50.150:FF:000220">
    <property type="entry name" value="CAMK protein kinase"/>
    <property type="match status" value="1"/>
</dbReference>
<dbReference type="PANTHER" id="PTHR10920">
    <property type="entry name" value="RIBOSOMAL RNA METHYLTRANSFERASE"/>
    <property type="match status" value="1"/>
</dbReference>
<accession>A0AAD9FTX5</accession>
<dbReference type="GO" id="GO:0005737">
    <property type="term" value="C:cytoplasm"/>
    <property type="evidence" value="ECO:0007669"/>
    <property type="project" value="TreeGrafter"/>
</dbReference>
<dbReference type="InterPro" id="IPR029063">
    <property type="entry name" value="SAM-dependent_MTases_sf"/>
</dbReference>
<dbReference type="GO" id="GO:0004672">
    <property type="term" value="F:protein kinase activity"/>
    <property type="evidence" value="ECO:0007669"/>
    <property type="project" value="InterPro"/>
</dbReference>
<dbReference type="PANTHER" id="PTHR10920:SF12">
    <property type="entry name" value="TRNA (CYTIDINE(32)_GUANOSINE(34)-2'-O)-METHYLTRANSFERASE-RELATED"/>
    <property type="match status" value="1"/>
</dbReference>
<dbReference type="HAMAP" id="MF_01547">
    <property type="entry name" value="RNA_methyltr_E"/>
    <property type="match status" value="1"/>
</dbReference>